<sequence length="65" mass="7279">MPANPLDPENENYISPQVTFTSAPNEGATLGTSTIMFVWDGNEPGMSYRYAFDGNWSSWENEKKS</sequence>
<name>A0A382QW82_9ZZZZ</name>
<accession>A0A382QW82</accession>
<organism evidence="1">
    <name type="scientific">marine metagenome</name>
    <dbReference type="NCBI Taxonomy" id="408172"/>
    <lineage>
        <taxon>unclassified sequences</taxon>
        <taxon>metagenomes</taxon>
        <taxon>ecological metagenomes</taxon>
    </lineage>
</organism>
<gene>
    <name evidence="1" type="ORF">METZ01_LOCUS342034</name>
</gene>
<evidence type="ECO:0000313" key="1">
    <source>
        <dbReference type="EMBL" id="SVC89180.1"/>
    </source>
</evidence>
<reference evidence="1" key="1">
    <citation type="submission" date="2018-05" db="EMBL/GenBank/DDBJ databases">
        <authorList>
            <person name="Lanie J.A."/>
            <person name="Ng W.-L."/>
            <person name="Kazmierczak K.M."/>
            <person name="Andrzejewski T.M."/>
            <person name="Davidsen T.M."/>
            <person name="Wayne K.J."/>
            <person name="Tettelin H."/>
            <person name="Glass J.I."/>
            <person name="Rusch D."/>
            <person name="Podicherti R."/>
            <person name="Tsui H.-C.T."/>
            <person name="Winkler M.E."/>
        </authorList>
    </citation>
    <scope>NUCLEOTIDE SEQUENCE</scope>
</reference>
<dbReference type="EMBL" id="UINC01117032">
    <property type="protein sequence ID" value="SVC89180.1"/>
    <property type="molecule type" value="Genomic_DNA"/>
</dbReference>
<protein>
    <submittedName>
        <fullName evidence="1">Uncharacterized protein</fullName>
    </submittedName>
</protein>
<feature type="non-terminal residue" evidence="1">
    <location>
        <position position="65"/>
    </location>
</feature>
<dbReference type="AlphaFoldDB" id="A0A382QW82"/>
<proteinExistence type="predicted"/>